<dbReference type="SUPFAM" id="SSF52768">
    <property type="entry name" value="Arginase/deacetylase"/>
    <property type="match status" value="1"/>
</dbReference>
<accession>X1HSX9</accession>
<protein>
    <recommendedName>
        <fullName evidence="2">Arginase</fullName>
    </recommendedName>
</protein>
<dbReference type="GO" id="GO:0046872">
    <property type="term" value="F:metal ion binding"/>
    <property type="evidence" value="ECO:0007669"/>
    <property type="project" value="InterPro"/>
</dbReference>
<organism evidence="1">
    <name type="scientific">marine sediment metagenome</name>
    <dbReference type="NCBI Taxonomy" id="412755"/>
    <lineage>
        <taxon>unclassified sequences</taxon>
        <taxon>metagenomes</taxon>
        <taxon>ecological metagenomes</taxon>
    </lineage>
</organism>
<evidence type="ECO:0000313" key="1">
    <source>
        <dbReference type="EMBL" id="GAH48383.1"/>
    </source>
</evidence>
<dbReference type="Gene3D" id="3.40.800.10">
    <property type="entry name" value="Ureohydrolase domain"/>
    <property type="match status" value="1"/>
</dbReference>
<proteinExistence type="predicted"/>
<dbReference type="PROSITE" id="PS51409">
    <property type="entry name" value="ARGINASE_2"/>
    <property type="match status" value="1"/>
</dbReference>
<sequence length="245" mass="27883">IGVDHSLTGGVLSALSKEYGPENLLVLIFDAHFDGLPSSISVNLVKYMKEHPNEINPLVPEIIHSTNEDLNIKDTYTCASFLFYLIEEKVIMPENLIIFGCQDYPNKKYRSVNDPRIVEFVNFYNKMEQKGVNFIPKTESTQMIEKLNLILKKTNNSNFYISLDVDIGALKEVIATRFRNAIGIDQSTILHAARIVKNNMDSKKCKLIGLDVMEIETHLLNKVFPKSGRIDKTIEVIDNFLEVFI</sequence>
<dbReference type="Pfam" id="PF00491">
    <property type="entry name" value="Arginase"/>
    <property type="match status" value="1"/>
</dbReference>
<reference evidence="1" key="1">
    <citation type="journal article" date="2014" name="Front. Microbiol.">
        <title>High frequency of phylogenetically diverse reductive dehalogenase-homologous genes in deep subseafloor sedimentary metagenomes.</title>
        <authorList>
            <person name="Kawai M."/>
            <person name="Futagami T."/>
            <person name="Toyoda A."/>
            <person name="Takaki Y."/>
            <person name="Nishi S."/>
            <person name="Hori S."/>
            <person name="Arai W."/>
            <person name="Tsubouchi T."/>
            <person name="Morono Y."/>
            <person name="Uchiyama I."/>
            <person name="Ito T."/>
            <person name="Fujiyama A."/>
            <person name="Inagaki F."/>
            <person name="Takami H."/>
        </authorList>
    </citation>
    <scope>NUCLEOTIDE SEQUENCE</scope>
    <source>
        <strain evidence="1">Expedition CK06-06</strain>
    </source>
</reference>
<dbReference type="PIRSF" id="PIRSF036979">
    <property type="entry name" value="Arginase"/>
    <property type="match status" value="1"/>
</dbReference>
<comment type="caution">
    <text evidence="1">The sequence shown here is derived from an EMBL/GenBank/DDBJ whole genome shotgun (WGS) entry which is preliminary data.</text>
</comment>
<dbReference type="InterPro" id="IPR006035">
    <property type="entry name" value="Ureohydrolase"/>
</dbReference>
<name>X1HSX9_9ZZZZ</name>
<dbReference type="AlphaFoldDB" id="X1HSX9"/>
<feature type="non-terminal residue" evidence="1">
    <location>
        <position position="1"/>
    </location>
</feature>
<gene>
    <name evidence="1" type="ORF">S03H2_35408</name>
</gene>
<dbReference type="InterPro" id="IPR023696">
    <property type="entry name" value="Ureohydrolase_dom_sf"/>
</dbReference>
<evidence type="ECO:0008006" key="2">
    <source>
        <dbReference type="Google" id="ProtNLM"/>
    </source>
</evidence>
<dbReference type="EMBL" id="BARU01021654">
    <property type="protein sequence ID" value="GAH48383.1"/>
    <property type="molecule type" value="Genomic_DNA"/>
</dbReference>